<evidence type="ECO:0000256" key="1">
    <source>
        <dbReference type="SAM" id="MobiDB-lite"/>
    </source>
</evidence>
<protein>
    <submittedName>
        <fullName evidence="2">Vacuolar protein sorting-associated protein</fullName>
    </submittedName>
</protein>
<sequence>MLLGSLVAIVEVRRRAIRTPVPPATGNRRPVISHRSIMQPLAHQLSRLPRSDEYDSLASYLRTPALARPFEKAVDLHANKKTPKLFAAAHSEVGRSPVGSGRQLPQIGKRQVRSGPAFFKRSTNQLTHEWAKS</sequence>
<keyword evidence="3" id="KW-1185">Reference proteome</keyword>
<accession>R9NX18</accession>
<organism evidence="2 3">
    <name type="scientific">Pseudozyma hubeiensis (strain SY62)</name>
    <name type="common">Yeast</name>
    <dbReference type="NCBI Taxonomy" id="1305764"/>
    <lineage>
        <taxon>Eukaryota</taxon>
        <taxon>Fungi</taxon>
        <taxon>Dikarya</taxon>
        <taxon>Basidiomycota</taxon>
        <taxon>Ustilaginomycotina</taxon>
        <taxon>Ustilaginomycetes</taxon>
        <taxon>Ustilaginales</taxon>
        <taxon>Ustilaginaceae</taxon>
        <taxon>Pseudozyma</taxon>
    </lineage>
</organism>
<reference evidence="3" key="1">
    <citation type="journal article" date="2013" name="Genome Announc.">
        <title>Draft genome sequence of the basidiomycetous yeast-like fungus Pseudozyma hubeiensis SY62, which produces an abundant amount of the biosurfactant mannosylerythritol lipids.</title>
        <authorList>
            <person name="Konishi M."/>
            <person name="Hatada Y."/>
            <person name="Horiuchi J."/>
        </authorList>
    </citation>
    <scope>NUCLEOTIDE SEQUENCE [LARGE SCALE GENOMIC DNA]</scope>
    <source>
        <strain evidence="3">SY62</strain>
    </source>
</reference>
<dbReference type="Proteomes" id="UP000014071">
    <property type="component" value="Unassembled WGS sequence"/>
</dbReference>
<dbReference type="HOGENOM" id="CLU_1907609_0_0_1"/>
<evidence type="ECO:0000313" key="3">
    <source>
        <dbReference type="Proteomes" id="UP000014071"/>
    </source>
</evidence>
<dbReference type="GeneID" id="24106049"/>
<dbReference type="EMBL" id="DF238773">
    <property type="protein sequence ID" value="GAC93183.1"/>
    <property type="molecule type" value="Genomic_DNA"/>
</dbReference>
<dbReference type="AlphaFoldDB" id="R9NX18"/>
<evidence type="ECO:0000313" key="2">
    <source>
        <dbReference type="EMBL" id="GAC93183.1"/>
    </source>
</evidence>
<name>R9NX18_PSEHS</name>
<dbReference type="RefSeq" id="XP_012186770.1">
    <property type="nucleotide sequence ID" value="XM_012331380.1"/>
</dbReference>
<proteinExistence type="predicted"/>
<feature type="region of interest" description="Disordered" evidence="1">
    <location>
        <begin position="91"/>
        <end position="112"/>
    </location>
</feature>
<gene>
    <name evidence="2" type="ORF">PHSY_000746</name>
</gene>